<comment type="similarity">
    <text evidence="7 8">Belongs to the peptidase S8 family.</text>
</comment>
<dbReference type="SUPFAM" id="SSF52025">
    <property type="entry name" value="PA domain"/>
    <property type="match status" value="1"/>
</dbReference>
<accession>A0A443Z813</accession>
<evidence type="ECO:0000256" key="1">
    <source>
        <dbReference type="ARBA" id="ARBA00022525"/>
    </source>
</evidence>
<dbReference type="Pfam" id="PF00082">
    <property type="entry name" value="Peptidase_S8"/>
    <property type="match status" value="1"/>
</dbReference>
<feature type="chain" id="PRO_5019037477" evidence="10">
    <location>
        <begin position="28"/>
        <end position="1310"/>
    </location>
</feature>
<name>A0A443Z813_9GAMM</name>
<dbReference type="Gene3D" id="2.60.40.10">
    <property type="entry name" value="Immunoglobulins"/>
    <property type="match status" value="1"/>
</dbReference>
<keyword evidence="3 10" id="KW-0732">Signal</keyword>
<dbReference type="Pfam" id="PF02225">
    <property type="entry name" value="PA"/>
    <property type="match status" value="1"/>
</dbReference>
<dbReference type="SUPFAM" id="SSF52743">
    <property type="entry name" value="Subtilisin-like"/>
    <property type="match status" value="1"/>
</dbReference>
<dbReference type="InterPro" id="IPR046450">
    <property type="entry name" value="PA_dom_sf"/>
</dbReference>
<feature type="active site" description="Charge relay system" evidence="6 7">
    <location>
        <position position="273"/>
    </location>
</feature>
<evidence type="ECO:0000259" key="11">
    <source>
        <dbReference type="Pfam" id="PF00082"/>
    </source>
</evidence>
<feature type="compositionally biased region" description="Polar residues" evidence="9">
    <location>
        <begin position="255"/>
        <end position="267"/>
    </location>
</feature>
<evidence type="ECO:0000256" key="3">
    <source>
        <dbReference type="ARBA" id="ARBA00022729"/>
    </source>
</evidence>
<keyword evidence="14" id="KW-1185">Reference proteome</keyword>
<keyword evidence="2 7" id="KW-0645">Protease</keyword>
<reference evidence="13 14" key="1">
    <citation type="submission" date="2018-12" db="EMBL/GenBank/DDBJ databases">
        <authorList>
            <person name="Li A."/>
            <person name="Zhang M."/>
            <person name="Zhu H."/>
        </authorList>
    </citation>
    <scope>NUCLEOTIDE SEQUENCE [LARGE SCALE GENOMIC DNA]</scope>
    <source>
        <strain evidence="13 14">R04H25</strain>
    </source>
</reference>
<feature type="active site" description="Charge relay system" evidence="6 7">
    <location>
        <position position="209"/>
    </location>
</feature>
<dbReference type="PROSITE" id="PS51892">
    <property type="entry name" value="SUBTILASE"/>
    <property type="match status" value="1"/>
</dbReference>
<organism evidence="13 14">
    <name type="scientific">Pseudidiomarina gelatinasegens</name>
    <dbReference type="NCBI Taxonomy" id="2487740"/>
    <lineage>
        <taxon>Bacteria</taxon>
        <taxon>Pseudomonadati</taxon>
        <taxon>Pseudomonadota</taxon>
        <taxon>Gammaproteobacteria</taxon>
        <taxon>Alteromonadales</taxon>
        <taxon>Idiomarinaceae</taxon>
        <taxon>Pseudidiomarina</taxon>
    </lineage>
</organism>
<gene>
    <name evidence="13" type="ORF">EGC76_01540</name>
</gene>
<dbReference type="PRINTS" id="PR00723">
    <property type="entry name" value="SUBTILISIN"/>
</dbReference>
<dbReference type="InterPro" id="IPR036852">
    <property type="entry name" value="Peptidase_S8/S53_dom_sf"/>
</dbReference>
<feature type="domain" description="Peptidase S8/S53" evidence="11">
    <location>
        <begin position="200"/>
        <end position="633"/>
    </location>
</feature>
<dbReference type="Proteomes" id="UP000288789">
    <property type="component" value="Unassembled WGS sequence"/>
</dbReference>
<sequence>MKTIIKARWSTLAIAVAAASSVSVAVAQEFTRVDTNAAVTEHRINKQLSKIPTRIADEQKAFTDTRRYLIEFVEPPVATYKGGIAGFVATSAAASGAERLDLKAKPVQTYAGYLNKRQDTVLREVTQRVPQLTAKSHMTLAFNGAVVEYAGDDLKDRLRGIPGIKAVHEDHLISVSMDASNDLIGSSDVWQLLGGQDAAGKGINVAVIDTGIDFDHPMFADNGHDRPDLGITDDFCALNTGVCNDKLIVARAFTPPSNVGSSETETPQDVDGHGSHVAGTAVGNPTSITYDGVAVNFSGVAPGANLMVYKALYVTTAGTGSGSSISLAEALNAAAEDGADVINNSWGGGAGGNPATSPYAAIMKSLDEMGVVTVTAAGNDGRAGAETIGCPGCVEETITVASTQTGRTFGSALEVTGLDVIDARVAEGDFTISEAITADLLPASQVDAANIEACNAFAAGAFTGQIALVSRGTCAFEQKANNVQAAGAIGLIIYNNEAGAFGVDLGVATLPTVAILQADGQLIETDWAVGMQATLNPTVATIDQAVVDIMSDFSSRGPNGDANMLKPEIAAPGHGILSAAPGKSYAILDGTSMASPHVAGAAALVLAHNPELTPKQVKSVMMTSAALTVKKEDALTPADPFDVGAGRLDLPAAINVGMTFDKASFADSWCMVECSFERVITSLDDAETTWNVSVSFDDPNIVATFPETITLDANGSIDFNLEIRTEMAAGDWRFGTLTFTDASGTYVDANLPIAVYNAQSDLESGVAGAVTAGEIAANNDITLSVITRMGTLLGDDVELTVQLPTDENVVIAEDSLVLTELRTTTTESAYDASTRTITWVGTQTNADNVSLANATFPYAGLGFDMIGGATYSLCTTGCDEAGWELPIGAIGSGWLYEGQSVDTIAFTSNGVMTVGGYQGTFPVPARLPSEDAPSGVIAPFWSDFMFMTGEGEIRYDIISDGIDTYLIIEWYNAAAYFDATYGDNTGTRYTFNAWFKLGTDEVYFNYVDVNQAEMPYWGSVIGVENLMGTVGETYFMDDGAGNVSGSYPTDFDSLLVKVGASDRAELQVDMNLNVSTFGDVSAATQTGAHSQPIAIDLTDSIGDPKRDLITLINVTSGEQSYDAFIPVVIKPDGDLSTEVTAQPANGSVVVDGMTATYTPTAGWVGNDSFTYRVTDEAGATSTENSIEVTVTNTAPVISVRAPSTVSPDTIVVLNAAGTTDAEGDTLTYQWQFIGGATVSLSNANTAAARFIAPRVDEDSEANFLLTVSDGITTSQKTVKVAITAYKSSGSFGWLFTLLALPLVWLRRRKV</sequence>
<dbReference type="PIRSF" id="PIRSF037898">
    <property type="entry name" value="Subtilisin_rel_Sputw3181_3341"/>
    <property type="match status" value="1"/>
</dbReference>
<evidence type="ECO:0000313" key="14">
    <source>
        <dbReference type="Proteomes" id="UP000288789"/>
    </source>
</evidence>
<dbReference type="PROSITE" id="PS00137">
    <property type="entry name" value="SUBTILASE_HIS"/>
    <property type="match status" value="1"/>
</dbReference>
<dbReference type="GO" id="GO:0004252">
    <property type="term" value="F:serine-type endopeptidase activity"/>
    <property type="evidence" value="ECO:0007669"/>
    <property type="project" value="UniProtKB-UniRule"/>
</dbReference>
<dbReference type="InterPro" id="IPR045051">
    <property type="entry name" value="SBT"/>
</dbReference>
<dbReference type="InterPro" id="IPR003137">
    <property type="entry name" value="PA_domain"/>
</dbReference>
<evidence type="ECO:0000256" key="7">
    <source>
        <dbReference type="PROSITE-ProRule" id="PRU01240"/>
    </source>
</evidence>
<feature type="signal peptide" evidence="10">
    <location>
        <begin position="1"/>
        <end position="27"/>
    </location>
</feature>
<dbReference type="NCBIfam" id="TIGR03501">
    <property type="entry name" value="GlyGly_CTERM"/>
    <property type="match status" value="1"/>
</dbReference>
<dbReference type="InterPro" id="IPR023828">
    <property type="entry name" value="Peptidase_S8_Ser-AS"/>
</dbReference>
<feature type="region of interest" description="Disordered" evidence="9">
    <location>
        <begin position="255"/>
        <end position="278"/>
    </location>
</feature>
<dbReference type="PROSITE" id="PS00138">
    <property type="entry name" value="SUBTILASE_SER"/>
    <property type="match status" value="1"/>
</dbReference>
<dbReference type="RefSeq" id="WP_128351395.1">
    <property type="nucleotide sequence ID" value="NZ_RSFE01000001.1"/>
</dbReference>
<dbReference type="Gene3D" id="3.40.50.200">
    <property type="entry name" value="Peptidase S8/S53 domain"/>
    <property type="match status" value="1"/>
</dbReference>
<dbReference type="PROSITE" id="PS00136">
    <property type="entry name" value="SUBTILASE_ASP"/>
    <property type="match status" value="1"/>
</dbReference>
<proteinExistence type="inferred from homology"/>
<dbReference type="InterPro" id="IPR020008">
    <property type="entry name" value="GlyGly_CTERM"/>
</dbReference>
<evidence type="ECO:0000256" key="10">
    <source>
        <dbReference type="SAM" id="SignalP"/>
    </source>
</evidence>
<evidence type="ECO:0000256" key="4">
    <source>
        <dbReference type="ARBA" id="ARBA00022801"/>
    </source>
</evidence>
<dbReference type="Pfam" id="PF17963">
    <property type="entry name" value="Big_9"/>
    <property type="match status" value="1"/>
</dbReference>
<dbReference type="InterPro" id="IPR017312">
    <property type="entry name" value="Subtilisin_Alteromonadales"/>
</dbReference>
<evidence type="ECO:0000256" key="8">
    <source>
        <dbReference type="RuleBase" id="RU003355"/>
    </source>
</evidence>
<dbReference type="PANTHER" id="PTHR10795">
    <property type="entry name" value="PROPROTEIN CONVERTASE SUBTILISIN/KEXIN"/>
    <property type="match status" value="1"/>
</dbReference>
<dbReference type="Pfam" id="PF22352">
    <property type="entry name" value="K319L-like_PKD"/>
    <property type="match status" value="1"/>
</dbReference>
<protein>
    <submittedName>
        <fullName evidence="13">GlyGly-CTERM sorting domain-containing protein</fullName>
    </submittedName>
</protein>
<dbReference type="Gene3D" id="2.60.40.3440">
    <property type="match status" value="1"/>
</dbReference>
<keyword evidence="5 7" id="KW-0720">Serine protease</keyword>
<dbReference type="InterPro" id="IPR000209">
    <property type="entry name" value="Peptidase_S8/S53_dom"/>
</dbReference>
<feature type="domain" description="PA" evidence="12">
    <location>
        <begin position="450"/>
        <end position="522"/>
    </location>
</feature>
<dbReference type="Gene3D" id="3.50.30.30">
    <property type="match status" value="1"/>
</dbReference>
<dbReference type="GO" id="GO:0006508">
    <property type="term" value="P:proteolysis"/>
    <property type="evidence" value="ECO:0007669"/>
    <property type="project" value="UniProtKB-KW"/>
</dbReference>
<feature type="active site" description="Charge relay system" evidence="6 7">
    <location>
        <position position="592"/>
    </location>
</feature>
<dbReference type="InterPro" id="IPR023827">
    <property type="entry name" value="Peptidase_S8_Asp-AS"/>
</dbReference>
<keyword evidence="1" id="KW-0964">Secreted</keyword>
<evidence type="ECO:0000256" key="9">
    <source>
        <dbReference type="SAM" id="MobiDB-lite"/>
    </source>
</evidence>
<evidence type="ECO:0000259" key="12">
    <source>
        <dbReference type="Pfam" id="PF02225"/>
    </source>
</evidence>
<evidence type="ECO:0000256" key="6">
    <source>
        <dbReference type="PIRSR" id="PIRSR615500-1"/>
    </source>
</evidence>
<dbReference type="InterPro" id="IPR013783">
    <property type="entry name" value="Ig-like_fold"/>
</dbReference>
<evidence type="ECO:0000256" key="2">
    <source>
        <dbReference type="ARBA" id="ARBA00022670"/>
    </source>
</evidence>
<dbReference type="InterPro" id="IPR015500">
    <property type="entry name" value="Peptidase_S8_subtilisin-rel"/>
</dbReference>
<dbReference type="EMBL" id="RSFE01000001">
    <property type="protein sequence ID" value="RWU13068.1"/>
    <property type="molecule type" value="Genomic_DNA"/>
</dbReference>
<evidence type="ECO:0000313" key="13">
    <source>
        <dbReference type="EMBL" id="RWU13068.1"/>
    </source>
</evidence>
<dbReference type="CDD" id="cd04818">
    <property type="entry name" value="PA_subtilisin_1"/>
    <property type="match status" value="1"/>
</dbReference>
<keyword evidence="4 7" id="KW-0378">Hydrolase</keyword>
<evidence type="ECO:0000256" key="5">
    <source>
        <dbReference type="ARBA" id="ARBA00022825"/>
    </source>
</evidence>
<comment type="caution">
    <text evidence="13">The sequence shown here is derived from an EMBL/GenBank/DDBJ whole genome shotgun (WGS) entry which is preliminary data.</text>
</comment>
<dbReference type="OrthoDB" id="614750at2"/>
<dbReference type="InterPro" id="IPR022398">
    <property type="entry name" value="Peptidase_S8_His-AS"/>
</dbReference>